<name>A0A919L2Y9_9ACTN</name>
<comment type="caution">
    <text evidence="2">The sequence shown here is derived from an EMBL/GenBank/DDBJ whole genome shotgun (WGS) entry which is preliminary data.</text>
</comment>
<proteinExistence type="predicted"/>
<feature type="region of interest" description="Disordered" evidence="1">
    <location>
        <begin position="1"/>
        <end position="39"/>
    </location>
</feature>
<dbReference type="EMBL" id="BNCD01000011">
    <property type="protein sequence ID" value="GHH81504.1"/>
    <property type="molecule type" value="Genomic_DNA"/>
</dbReference>
<protein>
    <submittedName>
        <fullName evidence="2">Uncharacterized protein</fullName>
    </submittedName>
</protein>
<organism evidence="2 3">
    <name type="scientific">Streptomyces sulfonofaciens</name>
    <dbReference type="NCBI Taxonomy" id="68272"/>
    <lineage>
        <taxon>Bacteria</taxon>
        <taxon>Bacillati</taxon>
        <taxon>Actinomycetota</taxon>
        <taxon>Actinomycetes</taxon>
        <taxon>Kitasatosporales</taxon>
        <taxon>Streptomycetaceae</taxon>
        <taxon>Streptomyces</taxon>
    </lineage>
</organism>
<evidence type="ECO:0000256" key="1">
    <source>
        <dbReference type="SAM" id="MobiDB-lite"/>
    </source>
</evidence>
<evidence type="ECO:0000313" key="3">
    <source>
        <dbReference type="Proteomes" id="UP000603708"/>
    </source>
</evidence>
<dbReference type="Proteomes" id="UP000603708">
    <property type="component" value="Unassembled WGS sequence"/>
</dbReference>
<accession>A0A919L2Y9</accession>
<evidence type="ECO:0000313" key="2">
    <source>
        <dbReference type="EMBL" id="GHH81504.1"/>
    </source>
</evidence>
<keyword evidence="3" id="KW-1185">Reference proteome</keyword>
<dbReference type="AlphaFoldDB" id="A0A919L2Y9"/>
<reference evidence="2" key="1">
    <citation type="journal article" date="2014" name="Int. J. Syst. Evol. Microbiol.">
        <title>Complete genome sequence of Corynebacterium casei LMG S-19264T (=DSM 44701T), isolated from a smear-ripened cheese.</title>
        <authorList>
            <consortium name="US DOE Joint Genome Institute (JGI-PGF)"/>
            <person name="Walter F."/>
            <person name="Albersmeier A."/>
            <person name="Kalinowski J."/>
            <person name="Ruckert C."/>
        </authorList>
    </citation>
    <scope>NUCLEOTIDE SEQUENCE</scope>
    <source>
        <strain evidence="2">JCM 5069</strain>
    </source>
</reference>
<reference evidence="2" key="2">
    <citation type="submission" date="2020-09" db="EMBL/GenBank/DDBJ databases">
        <authorList>
            <person name="Sun Q."/>
            <person name="Ohkuma M."/>
        </authorList>
    </citation>
    <scope>NUCLEOTIDE SEQUENCE</scope>
    <source>
        <strain evidence="2">JCM 5069</strain>
    </source>
</reference>
<gene>
    <name evidence="2" type="ORF">GCM10018793_39020</name>
</gene>
<sequence length="71" mass="7377">MSLALSDRTAQGAFGAHAASAERGTARPATADRLPWLGPWGAPVRGGAGTWGVRVRVRVRGADRSVGRARP</sequence>
<feature type="compositionally biased region" description="Low complexity" evidence="1">
    <location>
        <begin position="10"/>
        <end position="23"/>
    </location>
</feature>